<feature type="transmembrane region" description="Helical" evidence="1">
    <location>
        <begin position="88"/>
        <end position="111"/>
    </location>
</feature>
<name>A0A4P6UXU3_9HYPH</name>
<sequence length="372" mass="41158">MGAGTATRYPEYRTFAVWRLMAAMLVMSYHFSFAAPHADALTRWFEHMNPLLDMFFVLSGFLVYERYGHRVSTRPDYAFFLLRRLSRLYPLHIVTLGFFVAVGLAGHAGLIEAGGLHDRYDMGQLWTNLLLLQAWGVHDQLTFNYVSWSLSGEWFAYLFLPVLAFAGLRMGLAGLILVLAVTLAGLEWASRDAVEYSQTWYDAKSWGAWRIFADFTFGAILYRIARRMPASMGSRPAGWLLLGLSLASMFAGWGTYAALALIGGAVVFMAVAERETPSPGGPMAVLAPVAALSYGVYMWHPVMETVFFSGVWKLVIGAPQTNWIYAFAIVPMVATVLVAALSLRLIENPAARAIMALGQRRGIVRTATVSPA</sequence>
<keyword evidence="3" id="KW-0808">Transferase</keyword>
<dbReference type="RefSeq" id="WP_131615572.1">
    <property type="nucleotide sequence ID" value="NZ_CP036532.1"/>
</dbReference>
<feature type="transmembrane region" description="Helical" evidence="1">
    <location>
        <begin position="207"/>
        <end position="225"/>
    </location>
</feature>
<dbReference type="GO" id="GO:0016747">
    <property type="term" value="F:acyltransferase activity, transferring groups other than amino-acyl groups"/>
    <property type="evidence" value="ECO:0007669"/>
    <property type="project" value="InterPro"/>
</dbReference>
<keyword evidence="4" id="KW-1185">Reference proteome</keyword>
<feature type="transmembrane region" description="Helical" evidence="1">
    <location>
        <begin position="154"/>
        <end position="186"/>
    </location>
</feature>
<feature type="domain" description="Acyltransferase 3" evidence="2">
    <location>
        <begin position="17"/>
        <end position="337"/>
    </location>
</feature>
<dbReference type="Proteomes" id="UP000293719">
    <property type="component" value="Chromosome"/>
</dbReference>
<dbReference type="KEGG" id="rpod:E0E05_04145"/>
<dbReference type="PANTHER" id="PTHR23028:SF131">
    <property type="entry name" value="BLR2367 PROTEIN"/>
    <property type="match status" value="1"/>
</dbReference>
<organism evidence="3 4">
    <name type="scientific">Roseitalea porphyridii</name>
    <dbReference type="NCBI Taxonomy" id="1852022"/>
    <lineage>
        <taxon>Bacteria</taxon>
        <taxon>Pseudomonadati</taxon>
        <taxon>Pseudomonadota</taxon>
        <taxon>Alphaproteobacteria</taxon>
        <taxon>Hyphomicrobiales</taxon>
        <taxon>Ahrensiaceae</taxon>
        <taxon>Roseitalea</taxon>
    </lineage>
</organism>
<keyword evidence="3" id="KW-0012">Acyltransferase</keyword>
<keyword evidence="1" id="KW-0812">Transmembrane</keyword>
<keyword evidence="1" id="KW-1133">Transmembrane helix</keyword>
<protein>
    <submittedName>
        <fullName evidence="3">Acyltransferase</fullName>
    </submittedName>
</protein>
<dbReference type="PANTHER" id="PTHR23028">
    <property type="entry name" value="ACETYLTRANSFERASE"/>
    <property type="match status" value="1"/>
</dbReference>
<gene>
    <name evidence="3" type="ORF">E0E05_04145</name>
</gene>
<dbReference type="AlphaFoldDB" id="A0A4P6UXU3"/>
<proteinExistence type="predicted"/>
<keyword evidence="1" id="KW-0472">Membrane</keyword>
<evidence type="ECO:0000313" key="3">
    <source>
        <dbReference type="EMBL" id="QBK29861.1"/>
    </source>
</evidence>
<feature type="transmembrane region" description="Helical" evidence="1">
    <location>
        <begin position="245"/>
        <end position="271"/>
    </location>
</feature>
<evidence type="ECO:0000313" key="4">
    <source>
        <dbReference type="Proteomes" id="UP000293719"/>
    </source>
</evidence>
<evidence type="ECO:0000259" key="2">
    <source>
        <dbReference type="Pfam" id="PF01757"/>
    </source>
</evidence>
<dbReference type="EMBL" id="CP036532">
    <property type="protein sequence ID" value="QBK29861.1"/>
    <property type="molecule type" value="Genomic_DNA"/>
</dbReference>
<dbReference type="Pfam" id="PF01757">
    <property type="entry name" value="Acyl_transf_3"/>
    <property type="match status" value="1"/>
</dbReference>
<dbReference type="GO" id="GO:0016020">
    <property type="term" value="C:membrane"/>
    <property type="evidence" value="ECO:0007669"/>
    <property type="project" value="TreeGrafter"/>
</dbReference>
<dbReference type="InterPro" id="IPR002656">
    <property type="entry name" value="Acyl_transf_3_dom"/>
</dbReference>
<dbReference type="InterPro" id="IPR050879">
    <property type="entry name" value="Acyltransferase_3"/>
</dbReference>
<feature type="transmembrane region" description="Helical" evidence="1">
    <location>
        <begin position="12"/>
        <end position="31"/>
    </location>
</feature>
<feature type="transmembrane region" description="Helical" evidence="1">
    <location>
        <begin position="51"/>
        <end position="67"/>
    </location>
</feature>
<accession>A0A4P6UXU3</accession>
<dbReference type="GO" id="GO:0000271">
    <property type="term" value="P:polysaccharide biosynthetic process"/>
    <property type="evidence" value="ECO:0007669"/>
    <property type="project" value="TreeGrafter"/>
</dbReference>
<reference evidence="3 4" key="1">
    <citation type="journal article" date="2017" name="Int. J. Syst. Evol. Microbiol.">
        <title>Roseitalea porphyridii gen. nov., sp. nov., isolated from a red alga, and reclassification of Hoeflea suaedae Chung et al. 2013 as Pseudohoeflea suaedae gen. nov., comb. nov.</title>
        <authorList>
            <person name="Hyeon J.W."/>
            <person name="Jeong S.E."/>
            <person name="Baek K."/>
            <person name="Jeon C.O."/>
        </authorList>
    </citation>
    <scope>NUCLEOTIDE SEQUENCE [LARGE SCALE GENOMIC DNA]</scope>
    <source>
        <strain evidence="3 4">MA7-20</strain>
    </source>
</reference>
<dbReference type="GeneID" id="90766477"/>
<evidence type="ECO:0000256" key="1">
    <source>
        <dbReference type="SAM" id="Phobius"/>
    </source>
</evidence>
<feature type="transmembrane region" description="Helical" evidence="1">
    <location>
        <begin position="323"/>
        <end position="346"/>
    </location>
</feature>
<feature type="transmembrane region" description="Helical" evidence="1">
    <location>
        <begin position="283"/>
        <end position="303"/>
    </location>
</feature>
<dbReference type="OrthoDB" id="9796461at2"/>